<comment type="caution">
    <text evidence="1">The sequence shown here is derived from an EMBL/GenBank/DDBJ whole genome shotgun (WGS) entry which is preliminary data.</text>
</comment>
<evidence type="ECO:0000313" key="1">
    <source>
        <dbReference type="EMBL" id="MCS0592626.1"/>
    </source>
</evidence>
<keyword evidence="2" id="KW-1185">Reference proteome</keyword>
<protein>
    <submittedName>
        <fullName evidence="1">Uncharacterized protein</fullName>
    </submittedName>
</protein>
<evidence type="ECO:0000313" key="2">
    <source>
        <dbReference type="Proteomes" id="UP001205560"/>
    </source>
</evidence>
<dbReference type="EMBL" id="JANUGX010000057">
    <property type="protein sequence ID" value="MCS0592626.1"/>
    <property type="molecule type" value="Genomic_DNA"/>
</dbReference>
<name>A0ABT2AEI8_9BURK</name>
<dbReference type="RefSeq" id="WP_258848394.1">
    <property type="nucleotide sequence ID" value="NZ_JANUGX010000057.1"/>
</dbReference>
<dbReference type="Proteomes" id="UP001205560">
    <property type="component" value="Unassembled WGS sequence"/>
</dbReference>
<organism evidence="1 2">
    <name type="scientific">Massilia norwichensis</name>
    <dbReference type="NCBI Taxonomy" id="1442366"/>
    <lineage>
        <taxon>Bacteria</taxon>
        <taxon>Pseudomonadati</taxon>
        <taxon>Pseudomonadota</taxon>
        <taxon>Betaproteobacteria</taxon>
        <taxon>Burkholderiales</taxon>
        <taxon>Oxalobacteraceae</taxon>
        <taxon>Telluria group</taxon>
        <taxon>Massilia</taxon>
    </lineage>
</organism>
<proteinExistence type="predicted"/>
<accession>A0ABT2AEI8</accession>
<sequence length="89" mass="9413">MDASLYRDNRNLNSITFGDLIDRYTEEIGAIRPFGKNTAAVARSLTAALGRAPLSSFNAERLDAYGDQRRAGGAGGVTVGTELSYIGAS</sequence>
<gene>
    <name evidence="1" type="ORF">NX782_25935</name>
</gene>
<reference evidence="1 2" key="1">
    <citation type="submission" date="2022-08" db="EMBL/GenBank/DDBJ databases">
        <title>Reclassification of Massilia species as members of the genera Telluria, Duganella, Pseudoduganella, Mokoshia gen. nov. and Zemynaea gen. nov. using orthogonal and non-orthogonal genome-based approaches.</title>
        <authorList>
            <person name="Bowman J.P."/>
        </authorList>
    </citation>
    <scope>NUCLEOTIDE SEQUENCE [LARGE SCALE GENOMIC DNA]</scope>
    <source>
        <strain evidence="1 2">LMG 28164</strain>
    </source>
</reference>